<dbReference type="AlphaFoldDB" id="A0AA86YGJ6"/>
<dbReference type="Gene3D" id="3.40.30.10">
    <property type="entry name" value="Glutaredoxin"/>
    <property type="match status" value="1"/>
</dbReference>
<evidence type="ECO:0000313" key="2">
    <source>
        <dbReference type="EMBL" id="EDU58255.1"/>
    </source>
</evidence>
<dbReference type="EMBL" id="ABJD02000102">
    <property type="protein sequence ID" value="EDU58255.1"/>
    <property type="molecule type" value="Genomic_DNA"/>
</dbReference>
<feature type="domain" description="Glutaredoxin" evidence="1">
    <location>
        <begin position="10"/>
        <end position="66"/>
    </location>
</feature>
<dbReference type="CDD" id="cd02976">
    <property type="entry name" value="NrdH"/>
    <property type="match status" value="1"/>
</dbReference>
<sequence>MMALTSQPKITIYTTPTCPDCQLLKEWLVKEQLTFDERDLTDPQIMAEAKARTGVRVAPITLIGEHLFYGTFASQKPNIIAALKRAKEKS</sequence>
<organism evidence="2 3">
    <name type="scientific">Providencia stuartii ATCC 25827</name>
    <dbReference type="NCBI Taxonomy" id="471874"/>
    <lineage>
        <taxon>Bacteria</taxon>
        <taxon>Pseudomonadati</taxon>
        <taxon>Pseudomonadota</taxon>
        <taxon>Gammaproteobacteria</taxon>
        <taxon>Enterobacterales</taxon>
        <taxon>Morganellaceae</taxon>
        <taxon>Providencia</taxon>
    </lineage>
</organism>
<evidence type="ECO:0000259" key="1">
    <source>
        <dbReference type="Pfam" id="PF00462"/>
    </source>
</evidence>
<name>A0AA86YGJ6_PROST</name>
<accession>A0AA86YGJ6</accession>
<comment type="caution">
    <text evidence="2">The sequence shown here is derived from an EMBL/GenBank/DDBJ whole genome shotgun (WGS) entry which is preliminary data.</text>
</comment>
<dbReference type="InterPro" id="IPR036249">
    <property type="entry name" value="Thioredoxin-like_sf"/>
</dbReference>
<dbReference type="PROSITE" id="PS51354">
    <property type="entry name" value="GLUTAREDOXIN_2"/>
    <property type="match status" value="1"/>
</dbReference>
<proteinExistence type="predicted"/>
<reference evidence="2 3" key="3">
    <citation type="submission" date="2008-05" db="EMBL/GenBank/DDBJ databases">
        <authorList>
            <person name="Fulton L."/>
            <person name="Clifton S."/>
            <person name="Fulton B."/>
            <person name="Xu J."/>
            <person name="Minx P."/>
            <person name="Pepin K.H."/>
            <person name="Johnson M."/>
            <person name="Thiruvilangam P."/>
            <person name="Bhonagiri V."/>
            <person name="Nash W.E."/>
            <person name="Mardis E.R."/>
            <person name="Wilson R.K."/>
        </authorList>
    </citation>
    <scope>NUCLEOTIDE SEQUENCE [LARGE SCALE GENOMIC DNA]</scope>
    <source>
        <strain evidence="2 3">ATCC 25827</strain>
    </source>
</reference>
<dbReference type="Pfam" id="PF00462">
    <property type="entry name" value="Glutaredoxin"/>
    <property type="match status" value="1"/>
</dbReference>
<gene>
    <name evidence="2" type="ORF">PROSTU_03990</name>
</gene>
<dbReference type="InterPro" id="IPR002109">
    <property type="entry name" value="Glutaredoxin"/>
</dbReference>
<evidence type="ECO:0000313" key="3">
    <source>
        <dbReference type="Proteomes" id="UP000004506"/>
    </source>
</evidence>
<dbReference type="Proteomes" id="UP000004506">
    <property type="component" value="Unassembled WGS sequence"/>
</dbReference>
<protein>
    <submittedName>
        <fullName evidence="2">Glutaredoxin</fullName>
    </submittedName>
</protein>
<reference evidence="3" key="1">
    <citation type="submission" date="2008-04" db="EMBL/GenBank/DDBJ databases">
        <title>Draft genome sequence of Providencia stuartii (ATCC 25827).</title>
        <authorList>
            <person name="Sudarsanam P."/>
            <person name="Ley R."/>
            <person name="Guruge J."/>
            <person name="Turnbaugh P.J."/>
            <person name="Mahowald M."/>
            <person name="Liep D."/>
            <person name="Gordon J."/>
        </authorList>
    </citation>
    <scope>NUCLEOTIDE SEQUENCE [LARGE SCALE GENOMIC DNA]</scope>
    <source>
        <strain evidence="3">ATCC 25827</strain>
    </source>
</reference>
<dbReference type="SUPFAM" id="SSF52833">
    <property type="entry name" value="Thioredoxin-like"/>
    <property type="match status" value="1"/>
</dbReference>
<reference evidence="3" key="2">
    <citation type="submission" date="2008-04" db="EMBL/GenBank/DDBJ databases">
        <title>Draft genome sequence of Providencia stuartii(ATCC 25827).</title>
        <authorList>
            <person name="Sudarsanam P."/>
            <person name="Ley R."/>
            <person name="Guruge J."/>
            <person name="Turnbaugh P.J."/>
            <person name="Mahowald M."/>
            <person name="Liep D."/>
            <person name="Gordon J."/>
        </authorList>
    </citation>
    <scope>NUCLEOTIDE SEQUENCE [LARGE SCALE GENOMIC DNA]</scope>
    <source>
        <strain evidence="3">ATCC 25827</strain>
    </source>
</reference>